<organism evidence="2 3">
    <name type="scientific">Diploscapter pachys</name>
    <dbReference type="NCBI Taxonomy" id="2018661"/>
    <lineage>
        <taxon>Eukaryota</taxon>
        <taxon>Metazoa</taxon>
        <taxon>Ecdysozoa</taxon>
        <taxon>Nematoda</taxon>
        <taxon>Chromadorea</taxon>
        <taxon>Rhabditida</taxon>
        <taxon>Rhabditina</taxon>
        <taxon>Rhabditomorpha</taxon>
        <taxon>Rhabditoidea</taxon>
        <taxon>Rhabditidae</taxon>
        <taxon>Diploscapter</taxon>
    </lineage>
</organism>
<reference evidence="2 3" key="1">
    <citation type="journal article" date="2017" name="Curr. Biol.">
        <title>Genome architecture and evolution of a unichromosomal asexual nematode.</title>
        <authorList>
            <person name="Fradin H."/>
            <person name="Zegar C."/>
            <person name="Gutwein M."/>
            <person name="Lucas J."/>
            <person name="Kovtun M."/>
            <person name="Corcoran D."/>
            <person name="Baugh L.R."/>
            <person name="Kiontke K."/>
            <person name="Gunsalus K."/>
            <person name="Fitch D.H."/>
            <person name="Piano F."/>
        </authorList>
    </citation>
    <scope>NUCLEOTIDE SEQUENCE [LARGE SCALE GENOMIC DNA]</scope>
    <source>
        <strain evidence="2">PF1309</strain>
    </source>
</reference>
<comment type="caution">
    <text evidence="2">The sequence shown here is derived from an EMBL/GenBank/DDBJ whole genome shotgun (WGS) entry which is preliminary data.</text>
</comment>
<dbReference type="GO" id="GO:0030041">
    <property type="term" value="P:actin filament polymerization"/>
    <property type="evidence" value="ECO:0007669"/>
    <property type="project" value="TreeGrafter"/>
</dbReference>
<evidence type="ECO:0000256" key="1">
    <source>
        <dbReference type="ARBA" id="ARBA00006224"/>
    </source>
</evidence>
<dbReference type="GO" id="GO:0071203">
    <property type="term" value="C:WASH complex"/>
    <property type="evidence" value="ECO:0007669"/>
    <property type="project" value="InterPro"/>
</dbReference>
<keyword evidence="3" id="KW-1185">Reference proteome</keyword>
<evidence type="ECO:0000313" key="2">
    <source>
        <dbReference type="EMBL" id="PAV87250.1"/>
    </source>
</evidence>
<dbReference type="Proteomes" id="UP000218231">
    <property type="component" value="Unassembled WGS sequence"/>
</dbReference>
<dbReference type="InterPro" id="IPR019393">
    <property type="entry name" value="WASH_strumpellin"/>
</dbReference>
<evidence type="ECO:0008006" key="4">
    <source>
        <dbReference type="Google" id="ProtNLM"/>
    </source>
</evidence>
<accession>A0A2A2LM61</accession>
<dbReference type="EMBL" id="LIAE01006596">
    <property type="protein sequence ID" value="PAV87250.1"/>
    <property type="molecule type" value="Genomic_DNA"/>
</dbReference>
<sequence length="997" mass="114522">MDDFVVSIGGLGAYDAFLQKVIVDGNSILAEILRLSDFIPPDFHDPSKSRFKQILIDFSYFSKIEQYEKLFAQDENLQDLFYAKHGPLLHRFELLFQTIANFITSFNEYCESVANEKRIAIDATCELEAECLYTLGLILLYIDKYLPPTLRERIYVAIFRNSDERNNVEFLADFLKSPTSIDDSLFKRALKHPEFVSLVFKTLEYEGKDRSYQLERTNVDRAEMLFICLFFESKILHQDAAQMRRIVEAHFREKWVLSLGMGLIVNLLDEWTNYKAAYAAISGVIDTVRANKLANEHYMTLTDIKLPQGPILPAYFNSNAKLIVKYNASMKWLVLHTCDKCSRRGLQIRISMEATSRYDRNALNVMLNVAKFEMDYIKAYRDALQNREEAIKKLVDETAQIFGEIAAIFNQEIVSLKVSKRTKLHDWFTLLKKTIEEMEKDSDKNVELVQQIKRRIAQVGEMLDLRNNYAIAQYLEKVNSLLDSLASVSMLSESAICAVEESSNAAYMWGLLDSWTPRIQNRLLKSSTSQPVRTLFYKLSLAITILERGLQDGETVRLISRAYSFYLERRLRAILQSIPQHLFRILHDTVKELANFEENFKLSEAAFTISNMSVGISRMTLKKLGTIEVNPRELLEAGIRRELAVELPKTLAVNPKWNNLSVALSSLTDNLLRLHEGFIYMCDHMDVNGHEIWREETQNLLEQLVDERLERDNNSKKTATNFFDAIVDLLYKNTNPNTCRYMANELEWKDAKTKAQMLTPLELNAIENLLPCYLISSIDKVLATDLESTCFTTLRDFRSVMSSIGQAYVNQELFNSPTWEAINKTMQAQQQIFTANIAKIGQITRLRREMAFSKRISCRRTCETLFLSLKAYNKQLVSNPSELPEDAPSLAELFKQCGLFSPKLQILDAQTSIASVKITLPLFSLLITNLSKFEGTKKDSICEVSFLVGALFCLKQTNEVADFSIALELHQSSQAMLPKKYQIDMQKTLQKIDIIFS</sequence>
<dbReference type="GO" id="GO:0140285">
    <property type="term" value="P:endosome fission"/>
    <property type="evidence" value="ECO:0007669"/>
    <property type="project" value="TreeGrafter"/>
</dbReference>
<evidence type="ECO:0000313" key="3">
    <source>
        <dbReference type="Proteomes" id="UP000218231"/>
    </source>
</evidence>
<dbReference type="PANTHER" id="PTHR15691">
    <property type="entry name" value="WASH COMPLEX SUBUNIT 5"/>
    <property type="match status" value="1"/>
</dbReference>
<comment type="similarity">
    <text evidence="1">Belongs to the strumpellin family.</text>
</comment>
<dbReference type="GO" id="GO:0007032">
    <property type="term" value="P:endosome organization"/>
    <property type="evidence" value="ECO:0007669"/>
    <property type="project" value="TreeGrafter"/>
</dbReference>
<dbReference type="PANTHER" id="PTHR15691:SF6">
    <property type="entry name" value="WASH COMPLEX SUBUNIT 5"/>
    <property type="match status" value="1"/>
</dbReference>
<dbReference type="AlphaFoldDB" id="A0A2A2LM61"/>
<dbReference type="GO" id="GO:0005768">
    <property type="term" value="C:endosome"/>
    <property type="evidence" value="ECO:0007669"/>
    <property type="project" value="TreeGrafter"/>
</dbReference>
<protein>
    <recommendedName>
        <fullName evidence="4">WASH complex subunit strumpellin</fullName>
    </recommendedName>
</protein>
<gene>
    <name evidence="2" type="ORF">WR25_15118</name>
</gene>
<dbReference type="OrthoDB" id="565118at2759"/>
<dbReference type="Pfam" id="PF10266">
    <property type="entry name" value="Strumpellin"/>
    <property type="match status" value="1"/>
</dbReference>
<dbReference type="GO" id="GO:0051125">
    <property type="term" value="P:regulation of actin nucleation"/>
    <property type="evidence" value="ECO:0007669"/>
    <property type="project" value="TreeGrafter"/>
</dbReference>
<name>A0A2A2LM61_9BILA</name>
<proteinExistence type="inferred from homology"/>
<dbReference type="STRING" id="2018661.A0A2A2LM61"/>